<evidence type="ECO:0000313" key="2">
    <source>
        <dbReference type="Proteomes" id="UP000091820"/>
    </source>
</evidence>
<dbReference type="Gene3D" id="2.10.60.10">
    <property type="entry name" value="CD59"/>
    <property type="match status" value="1"/>
</dbReference>
<sequence>MYLCLDTSKEKSAVPRPLNLFLASQLKILNIDYFSFSTFSNKSLKDRKGCYFRAFSISMMLRILSLSEAFILPPESHKIDCEFYNETNCTEKGDCATKVEHCETESDKLSDCYVLWSIDKATGECSNT</sequence>
<dbReference type="STRING" id="37001.A0A1A9WMM2"/>
<keyword evidence="2" id="KW-1185">Reference proteome</keyword>
<dbReference type="InterPro" id="IPR045860">
    <property type="entry name" value="Snake_toxin-like_sf"/>
</dbReference>
<reference evidence="2" key="1">
    <citation type="submission" date="2014-03" db="EMBL/GenBank/DDBJ databases">
        <authorList>
            <person name="Aksoy S."/>
            <person name="Warren W."/>
            <person name="Wilson R.K."/>
        </authorList>
    </citation>
    <scope>NUCLEOTIDE SEQUENCE [LARGE SCALE GENOMIC DNA]</scope>
    <source>
        <strain evidence="2">IAEA</strain>
    </source>
</reference>
<organism evidence="1 2">
    <name type="scientific">Glossina brevipalpis</name>
    <dbReference type="NCBI Taxonomy" id="37001"/>
    <lineage>
        <taxon>Eukaryota</taxon>
        <taxon>Metazoa</taxon>
        <taxon>Ecdysozoa</taxon>
        <taxon>Arthropoda</taxon>
        <taxon>Hexapoda</taxon>
        <taxon>Insecta</taxon>
        <taxon>Pterygota</taxon>
        <taxon>Neoptera</taxon>
        <taxon>Endopterygota</taxon>
        <taxon>Diptera</taxon>
        <taxon>Brachycera</taxon>
        <taxon>Muscomorpha</taxon>
        <taxon>Hippoboscoidea</taxon>
        <taxon>Glossinidae</taxon>
        <taxon>Glossina</taxon>
    </lineage>
</organism>
<dbReference type="VEuPathDB" id="VectorBase:GBRI025195"/>
<dbReference type="AlphaFoldDB" id="A0A1A9WMM2"/>
<accession>A0A1A9WMM2</accession>
<reference evidence="1" key="2">
    <citation type="submission" date="2020-05" db="UniProtKB">
        <authorList>
            <consortium name="EnsemblMetazoa"/>
        </authorList>
    </citation>
    <scope>IDENTIFICATION</scope>
    <source>
        <strain evidence="1">IAEA</strain>
    </source>
</reference>
<proteinExistence type="predicted"/>
<evidence type="ECO:0000313" key="1">
    <source>
        <dbReference type="EnsemblMetazoa" id="GBRI025195-PA"/>
    </source>
</evidence>
<dbReference type="Proteomes" id="UP000091820">
    <property type="component" value="Unassembled WGS sequence"/>
</dbReference>
<protein>
    <submittedName>
        <fullName evidence="1">Uncharacterized protein</fullName>
    </submittedName>
</protein>
<name>A0A1A9WMM2_9MUSC</name>
<dbReference type="EnsemblMetazoa" id="GBRI025195-RA">
    <property type="protein sequence ID" value="GBRI025195-PA"/>
    <property type="gene ID" value="GBRI025195"/>
</dbReference>